<protein>
    <submittedName>
        <fullName evidence="4">ADAM metallopeptidase with thrombospondin type 1 motif 13</fullName>
    </submittedName>
</protein>
<feature type="domain" description="Peptidase M12B" evidence="3">
    <location>
        <begin position="59"/>
        <end position="246"/>
    </location>
</feature>
<dbReference type="AlphaFoldDB" id="A0A8C7C2D6"/>
<dbReference type="PANTHER" id="PTHR13723:SF20">
    <property type="entry name" value="A DISINTEGRIN AND METALLOPROTEINASE WITH THROMBOSPONDIN MOTIFS 13"/>
    <property type="match status" value="1"/>
</dbReference>
<dbReference type="GO" id="GO:0046872">
    <property type="term" value="F:metal ion binding"/>
    <property type="evidence" value="ECO:0007669"/>
    <property type="project" value="UniProtKB-KW"/>
</dbReference>
<dbReference type="InterPro" id="IPR001590">
    <property type="entry name" value="Peptidase_M12B"/>
</dbReference>
<proteinExistence type="predicted"/>
<dbReference type="Ensembl" id="ENSNVIT00000031115.1">
    <property type="protein sequence ID" value="ENSNVIP00000026821.1"/>
    <property type="gene ID" value="ENSNVIG00000020474.1"/>
</dbReference>
<feature type="region of interest" description="Disordered" evidence="2">
    <location>
        <begin position="253"/>
        <end position="285"/>
    </location>
</feature>
<comment type="caution">
    <text evidence="1">Lacks conserved residue(s) required for the propagation of feature annotation.</text>
</comment>
<organism evidence="4 5">
    <name type="scientific">Neovison vison</name>
    <name type="common">American mink</name>
    <name type="synonym">Mustela vison</name>
    <dbReference type="NCBI Taxonomy" id="452646"/>
    <lineage>
        <taxon>Eukaryota</taxon>
        <taxon>Metazoa</taxon>
        <taxon>Chordata</taxon>
        <taxon>Craniata</taxon>
        <taxon>Vertebrata</taxon>
        <taxon>Euteleostomi</taxon>
        <taxon>Mammalia</taxon>
        <taxon>Eutheria</taxon>
        <taxon>Laurasiatheria</taxon>
        <taxon>Carnivora</taxon>
        <taxon>Caniformia</taxon>
        <taxon>Musteloidea</taxon>
        <taxon>Mustelidae</taxon>
        <taxon>Mustelinae</taxon>
        <taxon>Neogale</taxon>
    </lineage>
</organism>
<dbReference type="InterPro" id="IPR024079">
    <property type="entry name" value="MetalloPept_cat_dom_sf"/>
</dbReference>
<evidence type="ECO:0000256" key="1">
    <source>
        <dbReference type="PROSITE-ProRule" id="PRU00276"/>
    </source>
</evidence>
<feature type="binding site" evidence="1">
    <location>
        <position position="207"/>
    </location>
    <ligand>
        <name>Zn(2+)</name>
        <dbReference type="ChEBI" id="CHEBI:29105"/>
        <note>catalytic</note>
    </ligand>
</feature>
<feature type="binding site" evidence="1">
    <location>
        <position position="213"/>
    </location>
    <ligand>
        <name>Zn(2+)</name>
        <dbReference type="ChEBI" id="CHEBI:29105"/>
        <note>catalytic</note>
    </ligand>
</feature>
<dbReference type="GO" id="GO:0031012">
    <property type="term" value="C:extracellular matrix"/>
    <property type="evidence" value="ECO:0007669"/>
    <property type="project" value="TreeGrafter"/>
</dbReference>
<dbReference type="SUPFAM" id="SSF55486">
    <property type="entry name" value="Metalloproteases ('zincins'), catalytic domain"/>
    <property type="match status" value="1"/>
</dbReference>
<sequence length="348" mass="36246">GSSPETLPGCPPSWEAGIACPPCPPVIFLLEPSLSAPLPPSAGRPPSPRVRRQAAGSVLHLELLLAVGPDVYRAHQEDTERYVLTNLNMGSELLRDPSLGAQFRVHLVKMLILTQPEDAPSITGNITASLLSVCEWSRTVNPEDDADPGHADLVLYITRFDLELPDGNRQVRGVTQLGGACSSSWSCLITEDTGFDLGVTIAHEIAHSLGVEHDGAPGSGCGPSGHVMASQDAAPAPGDLTWSACSRRCSPRPVLPMPPSPRGAHPHLSPRPTPPSAPALPSPLSPLPSCASLRNRCTCPQATPPSTAGAPLSSTVKVRLAPSPRRRGGPGTGSGSAWVTSRPGTTPC</sequence>
<evidence type="ECO:0000313" key="5">
    <source>
        <dbReference type="Proteomes" id="UP000694425"/>
    </source>
</evidence>
<feature type="compositionally biased region" description="Polar residues" evidence="2">
    <location>
        <begin position="337"/>
        <end position="348"/>
    </location>
</feature>
<dbReference type="Pfam" id="PF01421">
    <property type="entry name" value="Reprolysin"/>
    <property type="match status" value="1"/>
</dbReference>
<evidence type="ECO:0000256" key="2">
    <source>
        <dbReference type="SAM" id="MobiDB-lite"/>
    </source>
</evidence>
<dbReference type="Proteomes" id="UP000694425">
    <property type="component" value="Unplaced"/>
</dbReference>
<feature type="compositionally biased region" description="Polar residues" evidence="2">
    <location>
        <begin position="301"/>
        <end position="316"/>
    </location>
</feature>
<dbReference type="GeneTree" id="ENSGT00940000158379"/>
<keyword evidence="5" id="KW-1185">Reference proteome</keyword>
<dbReference type="PROSITE" id="PS50215">
    <property type="entry name" value="ADAM_MEPRO"/>
    <property type="match status" value="1"/>
</dbReference>
<keyword evidence="1" id="KW-0862">Zinc</keyword>
<accession>A0A8C7C2D6</accession>
<dbReference type="GO" id="GO:0030198">
    <property type="term" value="P:extracellular matrix organization"/>
    <property type="evidence" value="ECO:0007669"/>
    <property type="project" value="TreeGrafter"/>
</dbReference>
<dbReference type="Gene3D" id="3.40.390.10">
    <property type="entry name" value="Collagenase (Catalytic Domain)"/>
    <property type="match status" value="1"/>
</dbReference>
<keyword evidence="1" id="KW-0479">Metal-binding</keyword>
<reference evidence="4" key="1">
    <citation type="submission" date="2025-08" db="UniProtKB">
        <authorList>
            <consortium name="Ensembl"/>
        </authorList>
    </citation>
    <scope>IDENTIFICATION</scope>
</reference>
<name>A0A8C7C2D6_NEOVI</name>
<feature type="active site" evidence="1">
    <location>
        <position position="204"/>
    </location>
</feature>
<evidence type="ECO:0000313" key="4">
    <source>
        <dbReference type="Ensembl" id="ENSNVIP00000026821.1"/>
    </source>
</evidence>
<dbReference type="GO" id="GO:0004222">
    <property type="term" value="F:metalloendopeptidase activity"/>
    <property type="evidence" value="ECO:0007669"/>
    <property type="project" value="InterPro"/>
</dbReference>
<feature type="region of interest" description="Disordered" evidence="2">
    <location>
        <begin position="301"/>
        <end position="348"/>
    </location>
</feature>
<feature type="compositionally biased region" description="Pro residues" evidence="2">
    <location>
        <begin position="269"/>
        <end position="285"/>
    </location>
</feature>
<feature type="binding site" evidence="1">
    <location>
        <position position="203"/>
    </location>
    <ligand>
        <name>Zn(2+)</name>
        <dbReference type="ChEBI" id="CHEBI:29105"/>
        <note>catalytic</note>
    </ligand>
</feature>
<evidence type="ECO:0000259" key="3">
    <source>
        <dbReference type="PROSITE" id="PS50215"/>
    </source>
</evidence>
<dbReference type="CDD" id="cd04273">
    <property type="entry name" value="ZnMc_ADAMTS_like"/>
    <property type="match status" value="1"/>
</dbReference>
<dbReference type="PANTHER" id="PTHR13723">
    <property type="entry name" value="ADAMTS A DISINTEGRIN AND METALLOPROTEASE WITH THROMBOSPONDIN MOTIFS PROTEASE"/>
    <property type="match status" value="1"/>
</dbReference>
<dbReference type="InterPro" id="IPR050439">
    <property type="entry name" value="ADAMTS_ADAMTS-like"/>
</dbReference>
<reference evidence="4" key="2">
    <citation type="submission" date="2025-09" db="UniProtKB">
        <authorList>
            <consortium name="Ensembl"/>
        </authorList>
    </citation>
    <scope>IDENTIFICATION</scope>
</reference>
<dbReference type="GO" id="GO:0006508">
    <property type="term" value="P:proteolysis"/>
    <property type="evidence" value="ECO:0007669"/>
    <property type="project" value="InterPro"/>
</dbReference>
<feature type="region of interest" description="Disordered" evidence="2">
    <location>
        <begin position="216"/>
        <end position="236"/>
    </location>
</feature>